<feature type="binding site" evidence="11">
    <location>
        <position position="53"/>
    </location>
    <ligand>
        <name>Ca(2+)</name>
        <dbReference type="ChEBI" id="CHEBI:29108"/>
        <label>1</label>
    </ligand>
</feature>
<keyword evidence="6 11" id="KW-0106">Calcium</keyword>
<keyword evidence="5 11" id="KW-0479">Metal-binding</keyword>
<evidence type="ECO:0000256" key="8">
    <source>
        <dbReference type="ARBA" id="ARBA00023004"/>
    </source>
</evidence>
<dbReference type="EMBL" id="LT934117">
    <property type="protein sequence ID" value="VAH98248.1"/>
    <property type="molecule type" value="Genomic_DNA"/>
</dbReference>
<keyword evidence="3" id="KW-0575">Peroxidase</keyword>
<dbReference type="Proteomes" id="UP000324705">
    <property type="component" value="Chromosome 4A"/>
</dbReference>
<evidence type="ECO:0000256" key="11">
    <source>
        <dbReference type="PIRSR" id="PIRSR600823-3"/>
    </source>
</evidence>
<evidence type="ECO:0000256" key="1">
    <source>
        <dbReference type="ARBA" id="ARBA00000189"/>
    </source>
</evidence>
<evidence type="ECO:0000259" key="14">
    <source>
        <dbReference type="PROSITE" id="PS50873"/>
    </source>
</evidence>
<dbReference type="Pfam" id="PF00141">
    <property type="entry name" value="peroxidase"/>
    <property type="match status" value="1"/>
</dbReference>
<dbReference type="GO" id="GO:0042744">
    <property type="term" value="P:hydrogen peroxide catabolic process"/>
    <property type="evidence" value="ECO:0007669"/>
    <property type="project" value="UniProtKB-KW"/>
</dbReference>
<dbReference type="PANTHER" id="PTHR31235">
    <property type="entry name" value="PEROXIDASE 25-RELATED"/>
    <property type="match status" value="1"/>
</dbReference>
<keyword evidence="9" id="KW-0376">Hydrogen peroxide</keyword>
<dbReference type="InterPro" id="IPR002016">
    <property type="entry name" value="Haem_peroxidase"/>
</dbReference>
<dbReference type="GO" id="GO:0006979">
    <property type="term" value="P:response to oxidative stress"/>
    <property type="evidence" value="ECO:0007669"/>
    <property type="project" value="InterPro"/>
</dbReference>
<keyword evidence="4" id="KW-0349">Heme</keyword>
<gene>
    <name evidence="15" type="ORF">TRITD_4Av1G234180</name>
</gene>
<dbReference type="GO" id="GO:0140825">
    <property type="term" value="F:lactoperoxidase activity"/>
    <property type="evidence" value="ECO:0007669"/>
    <property type="project" value="UniProtKB-EC"/>
</dbReference>
<protein>
    <recommendedName>
        <fullName evidence="14">Plant heme peroxidase family profile domain-containing protein</fullName>
    </recommendedName>
</protein>
<reference evidence="15 16" key="1">
    <citation type="submission" date="2017-09" db="EMBL/GenBank/DDBJ databases">
        <authorList>
            <consortium name="International Durum Wheat Genome Sequencing Consortium (IDWGSC)"/>
            <person name="Milanesi L."/>
        </authorList>
    </citation>
    <scope>NUCLEOTIDE SEQUENCE [LARGE SCALE GENOMIC DNA]</scope>
    <source>
        <strain evidence="16">cv. Svevo</strain>
    </source>
</reference>
<keyword evidence="16" id="KW-1185">Reference proteome</keyword>
<accession>A0A9R0W4D7</accession>
<dbReference type="InterPro" id="IPR000823">
    <property type="entry name" value="Peroxidase_pln"/>
</dbReference>
<evidence type="ECO:0000256" key="9">
    <source>
        <dbReference type="ARBA" id="ARBA00023324"/>
    </source>
</evidence>
<evidence type="ECO:0000256" key="3">
    <source>
        <dbReference type="ARBA" id="ARBA00022559"/>
    </source>
</evidence>
<dbReference type="GO" id="GO:0020037">
    <property type="term" value="F:heme binding"/>
    <property type="evidence" value="ECO:0007669"/>
    <property type="project" value="InterPro"/>
</dbReference>
<evidence type="ECO:0000256" key="4">
    <source>
        <dbReference type="ARBA" id="ARBA00022617"/>
    </source>
</evidence>
<dbReference type="Gene3D" id="1.10.520.10">
    <property type="match status" value="1"/>
</dbReference>
<evidence type="ECO:0000313" key="15">
    <source>
        <dbReference type="EMBL" id="VAH98248.1"/>
    </source>
</evidence>
<dbReference type="FunFam" id="1.10.520.10:FF:000031">
    <property type="entry name" value="Os01g0327000 protein"/>
    <property type="match status" value="1"/>
</dbReference>
<evidence type="ECO:0000256" key="6">
    <source>
        <dbReference type="ARBA" id="ARBA00022837"/>
    </source>
</evidence>
<evidence type="ECO:0000256" key="12">
    <source>
        <dbReference type="PIRSR" id="PIRSR600823-4"/>
    </source>
</evidence>
<keyword evidence="8" id="KW-0408">Iron</keyword>
<sequence length="101" mass="11207">MCLLPVLATAQLRVGFYQKSCPNAEALVRQAVAAAFAKDAGIAAGLIRLHFHDCFVRVRIYLHNEFMRAYTFRINCANAWLAPASRGKENKNTCGVLQHVS</sequence>
<organism evidence="15 16">
    <name type="scientific">Triticum turgidum subsp. durum</name>
    <name type="common">Durum wheat</name>
    <name type="synonym">Triticum durum</name>
    <dbReference type="NCBI Taxonomy" id="4567"/>
    <lineage>
        <taxon>Eukaryota</taxon>
        <taxon>Viridiplantae</taxon>
        <taxon>Streptophyta</taxon>
        <taxon>Embryophyta</taxon>
        <taxon>Tracheophyta</taxon>
        <taxon>Spermatophyta</taxon>
        <taxon>Magnoliopsida</taxon>
        <taxon>Liliopsida</taxon>
        <taxon>Poales</taxon>
        <taxon>Poaceae</taxon>
        <taxon>BOP clade</taxon>
        <taxon>Pooideae</taxon>
        <taxon>Triticodae</taxon>
        <taxon>Triticeae</taxon>
        <taxon>Triticinae</taxon>
        <taxon>Triticum</taxon>
    </lineage>
</organism>
<comment type="cofactor">
    <cofactor evidence="11">
        <name>Ca(2+)</name>
        <dbReference type="ChEBI" id="CHEBI:29108"/>
    </cofactor>
    <text evidence="11">Binds 2 calcium ions per subunit.</text>
</comment>
<feature type="active site" description="Proton acceptor" evidence="10">
    <location>
        <position position="52"/>
    </location>
</feature>
<feature type="domain" description="Plant heme peroxidase family profile" evidence="14">
    <location>
        <begin position="11"/>
        <end position="57"/>
    </location>
</feature>
<dbReference type="PRINTS" id="PR00461">
    <property type="entry name" value="PLPEROXIDASE"/>
</dbReference>
<proteinExistence type="inferred from homology"/>
<evidence type="ECO:0000256" key="5">
    <source>
        <dbReference type="ARBA" id="ARBA00022723"/>
    </source>
</evidence>
<comment type="catalytic activity">
    <reaction evidence="1">
        <text>2 a phenolic donor + H2O2 = 2 a phenolic radical donor + 2 H2O</text>
        <dbReference type="Rhea" id="RHEA:56136"/>
        <dbReference type="ChEBI" id="CHEBI:15377"/>
        <dbReference type="ChEBI" id="CHEBI:16240"/>
        <dbReference type="ChEBI" id="CHEBI:139520"/>
        <dbReference type="ChEBI" id="CHEBI:139521"/>
        <dbReference type="EC" id="1.11.1.7"/>
    </reaction>
</comment>
<dbReference type="InterPro" id="IPR019794">
    <property type="entry name" value="Peroxidases_AS"/>
</dbReference>
<evidence type="ECO:0000256" key="13">
    <source>
        <dbReference type="RuleBase" id="RU004241"/>
    </source>
</evidence>
<comment type="similarity">
    <text evidence="13">Belongs to the peroxidase family.</text>
</comment>
<dbReference type="PROSITE" id="PS50873">
    <property type="entry name" value="PEROXIDASE_4"/>
    <property type="match status" value="1"/>
</dbReference>
<evidence type="ECO:0000256" key="2">
    <source>
        <dbReference type="ARBA" id="ARBA00001970"/>
    </source>
</evidence>
<dbReference type="PROSITE" id="PS00436">
    <property type="entry name" value="PEROXIDASE_2"/>
    <property type="match status" value="1"/>
</dbReference>
<name>A0A9R0W4D7_TRITD</name>
<feature type="site" description="Transition state stabilizer" evidence="12">
    <location>
        <position position="48"/>
    </location>
</feature>
<keyword evidence="7" id="KW-0560">Oxidoreductase</keyword>
<evidence type="ECO:0000313" key="16">
    <source>
        <dbReference type="Proteomes" id="UP000324705"/>
    </source>
</evidence>
<feature type="binding site" evidence="11">
    <location>
        <position position="56"/>
    </location>
    <ligand>
        <name>Ca(2+)</name>
        <dbReference type="ChEBI" id="CHEBI:29108"/>
        <label>1</label>
    </ligand>
</feature>
<dbReference type="Gramene" id="TRITD4Av1G234180.4">
    <property type="protein sequence ID" value="TRITD4Av1G234180.4"/>
    <property type="gene ID" value="TRITD4Av1G234180"/>
</dbReference>
<dbReference type="InterPro" id="IPR010255">
    <property type="entry name" value="Haem_peroxidase_sf"/>
</dbReference>
<evidence type="ECO:0000256" key="10">
    <source>
        <dbReference type="PIRSR" id="PIRSR600823-1"/>
    </source>
</evidence>
<dbReference type="SUPFAM" id="SSF48113">
    <property type="entry name" value="Heme-dependent peroxidases"/>
    <property type="match status" value="1"/>
</dbReference>
<comment type="cofactor">
    <cofactor evidence="2">
        <name>heme b</name>
        <dbReference type="ChEBI" id="CHEBI:60344"/>
    </cofactor>
</comment>
<evidence type="ECO:0000256" key="7">
    <source>
        <dbReference type="ARBA" id="ARBA00023002"/>
    </source>
</evidence>
<dbReference type="AlphaFoldDB" id="A0A9R0W4D7"/>
<dbReference type="GO" id="GO:0046872">
    <property type="term" value="F:metal ion binding"/>
    <property type="evidence" value="ECO:0007669"/>
    <property type="project" value="UniProtKB-KW"/>
</dbReference>